<evidence type="ECO:0000313" key="8">
    <source>
        <dbReference type="Proteomes" id="UP000683360"/>
    </source>
</evidence>
<accession>A0A8S3RVJ0</accession>
<proteinExistence type="predicted"/>
<dbReference type="PANTHER" id="PTHR47023">
    <property type="entry name" value="SEX PEPTIDE RECEPTOR"/>
    <property type="match status" value="1"/>
</dbReference>
<dbReference type="EMBL" id="CAJPWZ010001124">
    <property type="protein sequence ID" value="CAG2208812.1"/>
    <property type="molecule type" value="Genomic_DNA"/>
</dbReference>
<feature type="transmembrane region" description="Helical" evidence="5">
    <location>
        <begin position="20"/>
        <end position="46"/>
    </location>
</feature>
<keyword evidence="4 5" id="KW-0472">Membrane</keyword>
<keyword evidence="2 5" id="KW-0812">Transmembrane</keyword>
<keyword evidence="3 5" id="KW-1133">Transmembrane helix</keyword>
<evidence type="ECO:0000256" key="5">
    <source>
        <dbReference type="SAM" id="Phobius"/>
    </source>
</evidence>
<evidence type="ECO:0000256" key="4">
    <source>
        <dbReference type="ARBA" id="ARBA00023136"/>
    </source>
</evidence>
<dbReference type="GO" id="GO:0004930">
    <property type="term" value="F:G protein-coupled receptor activity"/>
    <property type="evidence" value="ECO:0007669"/>
    <property type="project" value="InterPro"/>
</dbReference>
<evidence type="ECO:0000259" key="6">
    <source>
        <dbReference type="PROSITE" id="PS50262"/>
    </source>
</evidence>
<name>A0A8S3RVJ0_MYTED</name>
<dbReference type="PANTHER" id="PTHR47023:SF1">
    <property type="entry name" value="SEX PEPTIDE RECEPTOR"/>
    <property type="match status" value="1"/>
</dbReference>
<dbReference type="Gene3D" id="1.20.1070.10">
    <property type="entry name" value="Rhodopsin 7-helix transmembrane proteins"/>
    <property type="match status" value="1"/>
</dbReference>
<evidence type="ECO:0000256" key="2">
    <source>
        <dbReference type="ARBA" id="ARBA00022692"/>
    </source>
</evidence>
<dbReference type="PRINTS" id="PR00237">
    <property type="entry name" value="GPCRRHODOPSN"/>
</dbReference>
<sequence length="388" mass="45003">MENDQQELKKLKTVYTKETVIINGYIIPPVAVIVLVTNMFVILIYFKQFRQTTNNIRKISSILYISIATANTLAILPISVWYFYLFTLGNMANTYFVPYHLCWEWNFFTYVDVFPHMASIWFVTILSVQRYMIIKHPFVSSDKWTLKRMYILLIVVWLVAFSMQLPLVFETYLTPKYISVNTTTNVSTILGCSAYYADWLDGNGETSEMISYLLKLIGVIFIPSFLIIYSDVSLVLFLKESSNVRKILVKTSSTEKEQASGSVRSNYVTFQYDLTDGESRRQTLLVVILSSIVFVVEIPYAVLLIVYIHFISIQDYELKNWLWVGPAGNLINLTMHVSYPILFILSCLLSRQFRKLLLNMLCPVKNKFLKKNRKTLDENNTYQGVESV</sequence>
<feature type="domain" description="G-protein coupled receptors family 1 profile" evidence="6">
    <location>
        <begin position="37"/>
        <end position="343"/>
    </location>
</feature>
<feature type="transmembrane region" description="Helical" evidence="5">
    <location>
        <begin position="62"/>
        <end position="87"/>
    </location>
</feature>
<dbReference type="SUPFAM" id="SSF81321">
    <property type="entry name" value="Family A G protein-coupled receptor-like"/>
    <property type="match status" value="1"/>
</dbReference>
<dbReference type="AlphaFoldDB" id="A0A8S3RVJ0"/>
<evidence type="ECO:0000256" key="1">
    <source>
        <dbReference type="ARBA" id="ARBA00004370"/>
    </source>
</evidence>
<feature type="transmembrane region" description="Helical" evidence="5">
    <location>
        <begin position="212"/>
        <end position="238"/>
    </location>
</feature>
<dbReference type="InterPro" id="IPR017452">
    <property type="entry name" value="GPCR_Rhodpsn_7TM"/>
</dbReference>
<feature type="transmembrane region" description="Helical" evidence="5">
    <location>
        <begin position="284"/>
        <end position="310"/>
    </location>
</feature>
<dbReference type="PROSITE" id="PS50262">
    <property type="entry name" value="G_PROTEIN_RECEP_F1_2"/>
    <property type="match status" value="1"/>
</dbReference>
<protein>
    <recommendedName>
        <fullName evidence="6">G-protein coupled receptors family 1 profile domain-containing protein</fullName>
    </recommendedName>
</protein>
<evidence type="ECO:0000256" key="3">
    <source>
        <dbReference type="ARBA" id="ARBA00022989"/>
    </source>
</evidence>
<feature type="transmembrane region" description="Helical" evidence="5">
    <location>
        <begin position="107"/>
        <end position="128"/>
    </location>
</feature>
<feature type="transmembrane region" description="Helical" evidence="5">
    <location>
        <begin position="330"/>
        <end position="350"/>
    </location>
</feature>
<keyword evidence="8" id="KW-1185">Reference proteome</keyword>
<feature type="transmembrane region" description="Helical" evidence="5">
    <location>
        <begin position="149"/>
        <end position="169"/>
    </location>
</feature>
<evidence type="ECO:0000313" key="7">
    <source>
        <dbReference type="EMBL" id="CAG2208812.1"/>
    </source>
</evidence>
<reference evidence="7" key="1">
    <citation type="submission" date="2021-03" db="EMBL/GenBank/DDBJ databases">
        <authorList>
            <person name="Bekaert M."/>
        </authorList>
    </citation>
    <scope>NUCLEOTIDE SEQUENCE</scope>
</reference>
<dbReference type="GO" id="GO:0016020">
    <property type="term" value="C:membrane"/>
    <property type="evidence" value="ECO:0007669"/>
    <property type="project" value="UniProtKB-SubCell"/>
</dbReference>
<comment type="subcellular location">
    <subcellularLocation>
        <location evidence="1">Membrane</location>
    </subcellularLocation>
</comment>
<dbReference type="InterPro" id="IPR000276">
    <property type="entry name" value="GPCR_Rhodpsn"/>
</dbReference>
<organism evidence="7 8">
    <name type="scientific">Mytilus edulis</name>
    <name type="common">Blue mussel</name>
    <dbReference type="NCBI Taxonomy" id="6550"/>
    <lineage>
        <taxon>Eukaryota</taxon>
        <taxon>Metazoa</taxon>
        <taxon>Spiralia</taxon>
        <taxon>Lophotrochozoa</taxon>
        <taxon>Mollusca</taxon>
        <taxon>Bivalvia</taxon>
        <taxon>Autobranchia</taxon>
        <taxon>Pteriomorphia</taxon>
        <taxon>Mytilida</taxon>
        <taxon>Mytiloidea</taxon>
        <taxon>Mytilidae</taxon>
        <taxon>Mytilinae</taxon>
        <taxon>Mytilus</taxon>
    </lineage>
</organism>
<gene>
    <name evidence="7" type="ORF">MEDL_22979</name>
</gene>
<comment type="caution">
    <text evidence="7">The sequence shown here is derived from an EMBL/GenBank/DDBJ whole genome shotgun (WGS) entry which is preliminary data.</text>
</comment>
<dbReference type="OrthoDB" id="9927220at2759"/>
<dbReference type="Pfam" id="PF00001">
    <property type="entry name" value="7tm_1"/>
    <property type="match status" value="1"/>
</dbReference>
<dbReference type="InterPro" id="IPR053071">
    <property type="entry name" value="GPCR1-related_rcpt"/>
</dbReference>
<dbReference type="Proteomes" id="UP000683360">
    <property type="component" value="Unassembled WGS sequence"/>
</dbReference>